<name>A0A3S4R0V2_9ACTO</name>
<dbReference type="Proteomes" id="UP000266895">
    <property type="component" value="Chromosome"/>
</dbReference>
<dbReference type="AlphaFoldDB" id="A0A3S4R0V2"/>
<dbReference type="RefSeq" id="WP_126382436.1">
    <property type="nucleotide sequence ID" value="NZ_LR134350.1"/>
</dbReference>
<protein>
    <submittedName>
        <fullName evidence="1">Uncharacterized protein</fullName>
    </submittedName>
</protein>
<organism evidence="1 2">
    <name type="scientific">Actinomyces howellii</name>
    <dbReference type="NCBI Taxonomy" id="52771"/>
    <lineage>
        <taxon>Bacteria</taxon>
        <taxon>Bacillati</taxon>
        <taxon>Actinomycetota</taxon>
        <taxon>Actinomycetes</taxon>
        <taxon>Actinomycetales</taxon>
        <taxon>Actinomycetaceae</taxon>
        <taxon>Actinomyces</taxon>
    </lineage>
</organism>
<keyword evidence="2" id="KW-1185">Reference proteome</keyword>
<proteinExistence type="predicted"/>
<evidence type="ECO:0000313" key="1">
    <source>
        <dbReference type="EMBL" id="VEG28055.1"/>
    </source>
</evidence>
<dbReference type="KEGG" id="ahw:NCTC11636_01340"/>
<sequence length="222" mass="23062">MTITDARGHRVPEGTDQASRQSLLDLSLSIPSVATAGSLDAANQLVRALTDAGMPPSPSNVLTVRRTDIGATAHWDGSAWAYTPDQVAGQIAWAGTAPLAANAWYPVAWQSASPIRVGGVTWNGAGFVVPYKGLYRIEAFIKTTCPSASTGRLGVGVATNGAMDGRSVEGAAPSGADYVGFALSFVTELQAGNTVELRNRQDIATSVDRKVAGLSVERVAAY</sequence>
<gene>
    <name evidence="1" type="ORF">NCTC11636_01340</name>
</gene>
<reference evidence="1 2" key="1">
    <citation type="submission" date="2018-12" db="EMBL/GenBank/DDBJ databases">
        <authorList>
            <consortium name="Pathogen Informatics"/>
        </authorList>
    </citation>
    <scope>NUCLEOTIDE SEQUENCE [LARGE SCALE GENOMIC DNA]</scope>
    <source>
        <strain evidence="1 2">NCTC11636</strain>
    </source>
</reference>
<evidence type="ECO:0000313" key="2">
    <source>
        <dbReference type="Proteomes" id="UP000266895"/>
    </source>
</evidence>
<accession>A0A3S4R0V2</accession>
<dbReference type="OrthoDB" id="3268323at2"/>
<dbReference type="EMBL" id="LR134350">
    <property type="protein sequence ID" value="VEG28055.1"/>
    <property type="molecule type" value="Genomic_DNA"/>
</dbReference>